<sequence>MDAFEQLIGSLFTKPHDGKEQAHEKAEMDLADKANDLEQHLKAFGVKMDAFAKETEAFMIRHGEADYVFKQQK</sequence>
<dbReference type="EMBL" id="JOTP01000041">
    <property type="protein sequence ID" value="KEP24896.1"/>
    <property type="molecule type" value="Genomic_DNA"/>
</dbReference>
<dbReference type="eggNOG" id="ENOG5030D19">
    <property type="taxonomic scope" value="Bacteria"/>
</dbReference>
<dbReference type="Proteomes" id="UP000028091">
    <property type="component" value="Unassembled WGS sequence"/>
</dbReference>
<name>A0A081L6M0_9BACI</name>
<dbReference type="RefSeq" id="WP_034325102.1">
    <property type="nucleotide sequence ID" value="NZ_JOTP01000041.1"/>
</dbReference>
<keyword evidence="2" id="KW-1185">Reference proteome</keyword>
<organism evidence="1 2">
    <name type="scientific">Bacillus zhangzhouensis</name>
    <dbReference type="NCBI Taxonomy" id="1178540"/>
    <lineage>
        <taxon>Bacteria</taxon>
        <taxon>Bacillati</taxon>
        <taxon>Bacillota</taxon>
        <taxon>Bacilli</taxon>
        <taxon>Bacillales</taxon>
        <taxon>Bacillaceae</taxon>
        <taxon>Bacillus</taxon>
    </lineage>
</organism>
<evidence type="ECO:0000313" key="1">
    <source>
        <dbReference type="EMBL" id="KEP24896.1"/>
    </source>
</evidence>
<dbReference type="OrthoDB" id="2885665at2"/>
<protein>
    <submittedName>
        <fullName evidence="1">Uncharacterized protein</fullName>
    </submittedName>
</protein>
<proteinExistence type="predicted"/>
<evidence type="ECO:0000313" key="2">
    <source>
        <dbReference type="Proteomes" id="UP000028091"/>
    </source>
</evidence>
<gene>
    <name evidence="1" type="ORF">BA70_14600</name>
</gene>
<reference evidence="1 2" key="1">
    <citation type="submission" date="2012-09" db="EMBL/GenBank/DDBJ databases">
        <title>Genome Sequence of Bacillus sp. DW5-4.</title>
        <authorList>
            <person name="Lai Q."/>
            <person name="Liu Y."/>
            <person name="Shao Z."/>
        </authorList>
    </citation>
    <scope>NUCLEOTIDE SEQUENCE [LARGE SCALE GENOMIC DNA]</scope>
    <source>
        <strain evidence="1 2">DW5-4</strain>
    </source>
</reference>
<comment type="caution">
    <text evidence="1">The sequence shown here is derived from an EMBL/GenBank/DDBJ whole genome shotgun (WGS) entry which is preliminary data.</text>
</comment>
<accession>A0A081L6M0</accession>
<dbReference type="AlphaFoldDB" id="A0A081L6M0"/>